<sequence length="312" mass="34203">MSVSCPRGLSLTAGLPEEDPKAAPRSRHQELEAVPYLEGLAPSPSGSCYEDPNSDTSWSPGSSTHDTSRSSSVVSWGLETEGTREDLPPEPSRCLTAGTGRVSRPLGLGRWGQRWLTRLRLPKPLESQRAGMRALCPEQAWGWALVTAAEPMATLGIGFQGQGRDRPGRDWAPPMVREQAWSPLKLSGGGAIRGQRRLACHETLPQRNLAGSDRLSLTPQPVPPRWPGLWTPPPSVLEMDFDTVERWAEVPSWDLLAMIPQRPQEGQRAEGARRVTRSPTRGDTAGQKKDGESFYQASPCDHGHGKDLEFPR</sequence>
<protein>
    <submittedName>
        <fullName evidence="2">Uncharacterized protein</fullName>
    </submittedName>
</protein>
<organism evidence="2 3">
    <name type="scientific">Marmota monax</name>
    <name type="common">Woodchuck</name>
    <dbReference type="NCBI Taxonomy" id="9995"/>
    <lineage>
        <taxon>Eukaryota</taxon>
        <taxon>Metazoa</taxon>
        <taxon>Chordata</taxon>
        <taxon>Craniata</taxon>
        <taxon>Vertebrata</taxon>
        <taxon>Euteleostomi</taxon>
        <taxon>Mammalia</taxon>
        <taxon>Eutheria</taxon>
        <taxon>Euarchontoglires</taxon>
        <taxon>Glires</taxon>
        <taxon>Rodentia</taxon>
        <taxon>Sciuromorpha</taxon>
        <taxon>Sciuridae</taxon>
        <taxon>Xerinae</taxon>
        <taxon>Marmotini</taxon>
        <taxon>Marmota</taxon>
    </lineage>
</organism>
<dbReference type="Proteomes" id="UP000662637">
    <property type="component" value="Unassembled WGS sequence"/>
</dbReference>
<feature type="region of interest" description="Disordered" evidence="1">
    <location>
        <begin position="259"/>
        <end position="312"/>
    </location>
</feature>
<feature type="region of interest" description="Disordered" evidence="1">
    <location>
        <begin position="1"/>
        <end position="100"/>
    </location>
</feature>
<feature type="compositionally biased region" description="Low complexity" evidence="1">
    <location>
        <begin position="59"/>
        <end position="75"/>
    </location>
</feature>
<feature type="compositionally biased region" description="Basic and acidic residues" evidence="1">
    <location>
        <begin position="301"/>
        <end position="312"/>
    </location>
</feature>
<proteinExistence type="predicted"/>
<evidence type="ECO:0000256" key="1">
    <source>
        <dbReference type="SAM" id="MobiDB-lite"/>
    </source>
</evidence>
<reference evidence="2" key="1">
    <citation type="submission" date="2020-08" db="EMBL/GenBank/DDBJ databases">
        <authorList>
            <person name="Shumante A."/>
            <person name="Zimin A.V."/>
            <person name="Puiu D."/>
            <person name="Salzberg S.L."/>
        </authorList>
    </citation>
    <scope>NUCLEOTIDE SEQUENCE</scope>
    <source>
        <strain evidence="2">WC2-LM</strain>
        <tissue evidence="2">Liver</tissue>
    </source>
</reference>
<dbReference type="EMBL" id="WJEC01008806">
    <property type="protein sequence ID" value="KAF7460132.1"/>
    <property type="molecule type" value="Genomic_DNA"/>
</dbReference>
<accession>A0A834PIJ9</accession>
<name>A0A834PIJ9_MARMO</name>
<comment type="caution">
    <text evidence="2">The sequence shown here is derived from an EMBL/GenBank/DDBJ whole genome shotgun (WGS) entry which is preliminary data.</text>
</comment>
<evidence type="ECO:0000313" key="2">
    <source>
        <dbReference type="EMBL" id="KAF7460132.1"/>
    </source>
</evidence>
<dbReference type="AlphaFoldDB" id="A0A834PIJ9"/>
<evidence type="ECO:0000313" key="3">
    <source>
        <dbReference type="Proteomes" id="UP000662637"/>
    </source>
</evidence>
<feature type="compositionally biased region" description="Basic and acidic residues" evidence="1">
    <location>
        <begin position="18"/>
        <end position="31"/>
    </location>
</feature>
<gene>
    <name evidence="2" type="ORF">GHT09_019879</name>
</gene>